<accession>A0ABS4WJA4</accession>
<protein>
    <recommendedName>
        <fullName evidence="5">LXG domain-containing protein</fullName>
    </recommendedName>
</protein>
<feature type="transmembrane region" description="Helical" evidence="2">
    <location>
        <begin position="219"/>
        <end position="239"/>
    </location>
</feature>
<proteinExistence type="predicted"/>
<name>A0ABS4WJA4_9MICC</name>
<sequence length="466" mass="51024">MSLQSPHGETLQLIDGTPDDLRRSALALITSGEEMERSANRLEDISTGTSDLKSEAIAKIRESAGEVFPDLRKAAIRYDGTGQALKKYSEALDKVQGSLQMCTAEGGIDSYSSLNALINDIEEAHQTAEAAKDTAEDKQGTVDDYDRTMIWEDEPTDEQKSAAKDELTTANSARDEAEEELRELWGKFDGRVSYWEGAYDEAVNEIEDAFDAADNDDKFLSTLGSILGWAALLIGIAAVFVTSPFWGPIVALAAMVLAAAVLAIEVIKMVQGDGDWISLGIAIVGLIPFGRFAGKAFSGLGKVFQGGFKSGIKAGPKSGFKAFSKTRTSTGRGIVRSSIKTNTKRPLKTTIRGHRNTKSKIRRKNREMEKEYQQVKFKEKNRKHDGYMAGSKKSLDDDKLKYVRYLTSGGATRHRELARYILNNSDELGPAAQDWAKKILKHGIGEDGGTVIVTAPPTIWDLTRDK</sequence>
<feature type="transmembrane region" description="Helical" evidence="2">
    <location>
        <begin position="245"/>
        <end position="264"/>
    </location>
</feature>
<reference evidence="3 4" key="1">
    <citation type="submission" date="2021-03" db="EMBL/GenBank/DDBJ databases">
        <title>Sequencing the genomes of 1000 actinobacteria strains.</title>
        <authorList>
            <person name="Klenk H.-P."/>
        </authorList>
    </citation>
    <scope>NUCLEOTIDE SEQUENCE [LARGE SCALE GENOMIC DNA]</scope>
    <source>
        <strain evidence="3 4">DSM 15454</strain>
    </source>
</reference>
<keyword evidence="2" id="KW-0812">Transmembrane</keyword>
<evidence type="ECO:0008006" key="5">
    <source>
        <dbReference type="Google" id="ProtNLM"/>
    </source>
</evidence>
<evidence type="ECO:0000313" key="3">
    <source>
        <dbReference type="EMBL" id="MBP2376218.1"/>
    </source>
</evidence>
<feature type="coiled-coil region" evidence="1">
    <location>
        <begin position="351"/>
        <end position="381"/>
    </location>
</feature>
<organism evidence="3 4">
    <name type="scientific">Paeniglutamicibacter psychrophenolicus</name>
    <dbReference type="NCBI Taxonomy" id="257454"/>
    <lineage>
        <taxon>Bacteria</taxon>
        <taxon>Bacillati</taxon>
        <taxon>Actinomycetota</taxon>
        <taxon>Actinomycetes</taxon>
        <taxon>Micrococcales</taxon>
        <taxon>Micrococcaceae</taxon>
        <taxon>Paeniglutamicibacter</taxon>
    </lineage>
</organism>
<keyword evidence="4" id="KW-1185">Reference proteome</keyword>
<keyword evidence="2" id="KW-1133">Transmembrane helix</keyword>
<evidence type="ECO:0000313" key="4">
    <source>
        <dbReference type="Proteomes" id="UP000766570"/>
    </source>
</evidence>
<keyword evidence="2" id="KW-0472">Membrane</keyword>
<keyword evidence="1" id="KW-0175">Coiled coil</keyword>
<comment type="caution">
    <text evidence="3">The sequence shown here is derived from an EMBL/GenBank/DDBJ whole genome shotgun (WGS) entry which is preliminary data.</text>
</comment>
<dbReference type="Proteomes" id="UP000766570">
    <property type="component" value="Unassembled WGS sequence"/>
</dbReference>
<feature type="transmembrane region" description="Helical" evidence="2">
    <location>
        <begin position="276"/>
        <end position="294"/>
    </location>
</feature>
<dbReference type="EMBL" id="JAGIOE010000001">
    <property type="protein sequence ID" value="MBP2376218.1"/>
    <property type="molecule type" value="Genomic_DNA"/>
</dbReference>
<dbReference type="RefSeq" id="WP_209910909.1">
    <property type="nucleotide sequence ID" value="NZ_BAAAMI010000029.1"/>
</dbReference>
<gene>
    <name evidence="3" type="ORF">JOF46_004130</name>
</gene>
<evidence type="ECO:0000256" key="2">
    <source>
        <dbReference type="SAM" id="Phobius"/>
    </source>
</evidence>
<feature type="coiled-coil region" evidence="1">
    <location>
        <begin position="111"/>
        <end position="180"/>
    </location>
</feature>
<evidence type="ECO:0000256" key="1">
    <source>
        <dbReference type="SAM" id="Coils"/>
    </source>
</evidence>